<accession>A0A6N9YQJ0</accession>
<dbReference type="EMBL" id="JAAGOB010000009">
    <property type="protein sequence ID" value="NED97089.1"/>
    <property type="molecule type" value="Genomic_DNA"/>
</dbReference>
<comment type="caution">
    <text evidence="1">The sequence shown here is derived from an EMBL/GenBank/DDBJ whole genome shotgun (WGS) entry which is preliminary data.</text>
</comment>
<protein>
    <submittedName>
        <fullName evidence="1">Uncharacterized protein</fullName>
    </submittedName>
</protein>
<proteinExistence type="predicted"/>
<evidence type="ECO:0000313" key="1">
    <source>
        <dbReference type="EMBL" id="NED97089.1"/>
    </source>
</evidence>
<name>A0A6N9YQJ0_9ACTN</name>
<keyword evidence="2" id="KW-1185">Reference proteome</keyword>
<dbReference type="AlphaFoldDB" id="A0A6N9YQJ0"/>
<evidence type="ECO:0000313" key="2">
    <source>
        <dbReference type="Proteomes" id="UP000469185"/>
    </source>
</evidence>
<reference evidence="1 2" key="1">
    <citation type="submission" date="2020-02" db="EMBL/GenBank/DDBJ databases">
        <authorList>
            <person name="Li X.-J."/>
            <person name="Feng X.-M."/>
        </authorList>
    </citation>
    <scope>NUCLEOTIDE SEQUENCE [LARGE SCALE GENOMIC DNA]</scope>
    <source>
        <strain evidence="1 2">CGMCC 4.7225</strain>
    </source>
</reference>
<sequence>METLNYVHWFNHERPHEAVDDLPPAVVEQIHYAARNELQPTG</sequence>
<organism evidence="1 2">
    <name type="scientific">Phytoactinopolyspora alkaliphila</name>
    <dbReference type="NCBI Taxonomy" id="1783498"/>
    <lineage>
        <taxon>Bacteria</taxon>
        <taxon>Bacillati</taxon>
        <taxon>Actinomycetota</taxon>
        <taxon>Actinomycetes</taxon>
        <taxon>Jiangellales</taxon>
        <taxon>Jiangellaceae</taxon>
        <taxon>Phytoactinopolyspora</taxon>
    </lineage>
</organism>
<dbReference type="Proteomes" id="UP000469185">
    <property type="component" value="Unassembled WGS sequence"/>
</dbReference>
<gene>
    <name evidence="1" type="ORF">G1H11_17445</name>
</gene>